<evidence type="ECO:0000256" key="6">
    <source>
        <dbReference type="PIRNR" id="PIRNR039090"/>
    </source>
</evidence>
<dbReference type="Pfam" id="PF02561">
    <property type="entry name" value="FliS"/>
    <property type="match status" value="1"/>
</dbReference>
<comment type="subcellular location">
    <subcellularLocation>
        <location evidence="1 6">Cytoplasm</location>
        <location evidence="1 6">Cytosol</location>
    </subcellularLocation>
</comment>
<evidence type="ECO:0000256" key="3">
    <source>
        <dbReference type="ARBA" id="ARBA00022490"/>
    </source>
</evidence>
<dbReference type="RefSeq" id="WP_033916027.1">
    <property type="nucleotide sequence ID" value="NZ_CP043427.1"/>
</dbReference>
<dbReference type="PANTHER" id="PTHR34773">
    <property type="entry name" value="FLAGELLAR SECRETION CHAPERONE FLIS"/>
    <property type="match status" value="1"/>
</dbReference>
<proteinExistence type="inferred from homology"/>
<dbReference type="CDD" id="cd16098">
    <property type="entry name" value="FliS"/>
    <property type="match status" value="1"/>
</dbReference>
<dbReference type="Proteomes" id="UP000254920">
    <property type="component" value="Unassembled WGS sequence"/>
</dbReference>
<sequence length="126" mass="14518">MQNNLAYSAYMQNSVGIESPKKLIEMLYEGILKFVYRTKKAIDDDDIEAKVYNINRANAIFFELINSLDYNQGDVAHYLAGLYTREIQLLTQANLTNEKANLDEVIHVVKELLEAWKEVTKEDELA</sequence>
<dbReference type="NCBIfam" id="TIGR00208">
    <property type="entry name" value="fliS"/>
    <property type="match status" value="1"/>
</dbReference>
<dbReference type="EMBL" id="UFVD01000001">
    <property type="protein sequence ID" value="SUX10152.1"/>
    <property type="molecule type" value="Genomic_DNA"/>
</dbReference>
<keyword evidence="7" id="KW-0969">Cilium</keyword>
<evidence type="ECO:0000313" key="7">
    <source>
        <dbReference type="EMBL" id="SUX10152.1"/>
    </source>
</evidence>
<dbReference type="GO" id="GO:0044780">
    <property type="term" value="P:bacterial-type flagellum assembly"/>
    <property type="evidence" value="ECO:0007669"/>
    <property type="project" value="InterPro"/>
</dbReference>
<accession>A0A381DHM9</accession>
<protein>
    <recommendedName>
        <fullName evidence="6">Flagellar secretion chaperone FliS</fullName>
    </recommendedName>
</protein>
<evidence type="ECO:0000256" key="2">
    <source>
        <dbReference type="ARBA" id="ARBA00008787"/>
    </source>
</evidence>
<evidence type="ECO:0000256" key="4">
    <source>
        <dbReference type="ARBA" id="ARBA00022795"/>
    </source>
</evidence>
<keyword evidence="8" id="KW-1185">Reference proteome</keyword>
<keyword evidence="7" id="KW-0966">Cell projection</keyword>
<comment type="similarity">
    <text evidence="2 6">Belongs to the FliS family.</text>
</comment>
<dbReference type="Gene3D" id="1.20.120.340">
    <property type="entry name" value="Flagellar protein FliS"/>
    <property type="match status" value="1"/>
</dbReference>
<keyword evidence="4 6" id="KW-1005">Bacterial flagellum biogenesis</keyword>
<keyword evidence="7" id="KW-0282">Flagellum</keyword>
<name>A0A381DHM9_9BACT</name>
<evidence type="ECO:0000256" key="5">
    <source>
        <dbReference type="ARBA" id="ARBA00023186"/>
    </source>
</evidence>
<keyword evidence="3 6" id="KW-0963">Cytoplasm</keyword>
<reference evidence="7 8" key="1">
    <citation type="submission" date="2018-06" db="EMBL/GenBank/DDBJ databases">
        <authorList>
            <consortium name="Pathogen Informatics"/>
            <person name="Doyle S."/>
        </authorList>
    </citation>
    <scope>NUCLEOTIDE SEQUENCE [LARGE SCALE GENOMIC DNA]</scope>
    <source>
        <strain evidence="7 8">NCTC12475</strain>
    </source>
</reference>
<dbReference type="AlphaFoldDB" id="A0A381DHM9"/>
<dbReference type="GeneID" id="93090820"/>
<dbReference type="PANTHER" id="PTHR34773:SF1">
    <property type="entry name" value="FLAGELLAR SECRETION CHAPERONE FLIS"/>
    <property type="match status" value="1"/>
</dbReference>
<gene>
    <name evidence="7" type="primary">fliS</name>
    <name evidence="7" type="ORF">NCTC12475_00377</name>
</gene>
<dbReference type="InterPro" id="IPR003713">
    <property type="entry name" value="FliS"/>
</dbReference>
<keyword evidence="5" id="KW-0143">Chaperone</keyword>
<organism evidence="7 8">
    <name type="scientific">Campylobacter sputorum subsp. sputorum</name>
    <dbReference type="NCBI Taxonomy" id="32024"/>
    <lineage>
        <taxon>Bacteria</taxon>
        <taxon>Pseudomonadati</taxon>
        <taxon>Campylobacterota</taxon>
        <taxon>Epsilonproteobacteria</taxon>
        <taxon>Campylobacterales</taxon>
        <taxon>Campylobacteraceae</taxon>
        <taxon>Campylobacter</taxon>
    </lineage>
</organism>
<dbReference type="STRING" id="32024.GCA_000788295_00367"/>
<dbReference type="PIRSF" id="PIRSF039090">
    <property type="entry name" value="Flis"/>
    <property type="match status" value="1"/>
</dbReference>
<dbReference type="GO" id="GO:0005829">
    <property type="term" value="C:cytosol"/>
    <property type="evidence" value="ECO:0007669"/>
    <property type="project" value="UniProtKB-SubCell"/>
</dbReference>
<evidence type="ECO:0000313" key="8">
    <source>
        <dbReference type="Proteomes" id="UP000254920"/>
    </source>
</evidence>
<dbReference type="InterPro" id="IPR036584">
    <property type="entry name" value="FliS_sf"/>
</dbReference>
<evidence type="ECO:0000256" key="1">
    <source>
        <dbReference type="ARBA" id="ARBA00004514"/>
    </source>
</evidence>
<dbReference type="OrthoDB" id="5343669at2"/>
<dbReference type="GO" id="GO:0071973">
    <property type="term" value="P:bacterial-type flagellum-dependent cell motility"/>
    <property type="evidence" value="ECO:0007669"/>
    <property type="project" value="TreeGrafter"/>
</dbReference>
<dbReference type="SUPFAM" id="SSF101116">
    <property type="entry name" value="Flagellar export chaperone FliS"/>
    <property type="match status" value="1"/>
</dbReference>